<evidence type="ECO:0000313" key="3">
    <source>
        <dbReference type="Proteomes" id="UP000030151"/>
    </source>
</evidence>
<comment type="caution">
    <text evidence="2">The sequence shown here is derived from an EMBL/GenBank/DDBJ whole genome shotgun (WGS) entry which is preliminary data.</text>
</comment>
<dbReference type="AlphaFoldDB" id="A0A0A1UMX6"/>
<dbReference type="HOGENOM" id="CLU_371749_0_0_1"/>
<feature type="region of interest" description="Disordered" evidence="1">
    <location>
        <begin position="547"/>
        <end position="617"/>
    </location>
</feature>
<evidence type="ECO:0000256" key="1">
    <source>
        <dbReference type="SAM" id="MobiDB-lite"/>
    </source>
</evidence>
<gene>
    <name evidence="2" type="ORF">X797_011413</name>
</gene>
<feature type="region of interest" description="Disordered" evidence="1">
    <location>
        <begin position="292"/>
        <end position="332"/>
    </location>
</feature>
<protein>
    <submittedName>
        <fullName evidence="2">Uncharacterized protein</fullName>
    </submittedName>
</protein>
<sequence length="712" mass="78903">MPMASKSHRPQWDRWLKLYDKVNSRSPLELLLRRLEGDDLKNFVGKIINALHRASKKKKRKGDAQKPVHNLTSAFQKMVNEMMLSVMKGTWELLQNAYPTEDGVKADIDLLVLGKYLGALQHESWQPTAAQVRENYGLASALSDSGLAFLLQFYAASLGESLDSRCLESRETMLTAYEPLIQPYVQKINPWLARNGFRIEAGSEYQFGSGAGGNRPATDTAEEKAGGSRKPSIASRHHDDSKSLTTPVPESPLKGSVTKATTTDSNNSDPPDQWKETRDFVELLKKSLAEHGVRHDQQNTPPPDCSTLGQNVAVSSTGGPAEPRPLEGDASKSQALLSGENISCLIGDQFTDDDLANRKWAPSQHDINRLGGVVSNLDEDALIEVVQFAVTCAVEKTDILNALQPLLPTFLQYMHYVARRALLPHGFEALCNAGVPLRELEDILSLQDTGILKTAMEERFHVRNILDACSLPNRDDVENYSSWFSNLNSGQKEKELRISMRLCNKPDKPDSRFRRNPELLIAPTLEQYHIHAHKALLEIMESRPQSKAEAVRGEDGCSPKTRKTASRSVGAANGKEELIETSNAEMDEEVTEQTTAVDDELQRGPRPSTRTEAKDPINTIGSVDAGMIEAGSPTKAVDKVDNDKVDPNRKLTPAEINYFKEQTGISRCHARDIIKDCRNHVRPLNEGVGKFSEVYTARRTIAGIQNEVGQPD</sequence>
<name>A0A0A1UMX6_9HYPO</name>
<accession>A0A0A1UMX6</accession>
<proteinExistence type="predicted"/>
<feature type="compositionally biased region" description="Polar residues" evidence="1">
    <location>
        <begin position="307"/>
        <end position="318"/>
    </location>
</feature>
<feature type="compositionally biased region" description="Basic and acidic residues" evidence="1">
    <location>
        <begin position="547"/>
        <end position="557"/>
    </location>
</feature>
<organism evidence="2 3">
    <name type="scientific">Metarhizium robertsii</name>
    <dbReference type="NCBI Taxonomy" id="568076"/>
    <lineage>
        <taxon>Eukaryota</taxon>
        <taxon>Fungi</taxon>
        <taxon>Dikarya</taxon>
        <taxon>Ascomycota</taxon>
        <taxon>Pezizomycotina</taxon>
        <taxon>Sordariomycetes</taxon>
        <taxon>Hypocreomycetidae</taxon>
        <taxon>Hypocreales</taxon>
        <taxon>Clavicipitaceae</taxon>
        <taxon>Metarhizium</taxon>
    </lineage>
</organism>
<dbReference type="OrthoDB" id="10283791at2759"/>
<dbReference type="EMBL" id="JELW01000077">
    <property type="protein sequence ID" value="EXU95500.1"/>
    <property type="molecule type" value="Genomic_DNA"/>
</dbReference>
<evidence type="ECO:0000313" key="2">
    <source>
        <dbReference type="EMBL" id="EXU95500.1"/>
    </source>
</evidence>
<reference evidence="2 3" key="1">
    <citation type="submission" date="2014-02" db="EMBL/GenBank/DDBJ databases">
        <title>The genome sequence of the entomopathogenic fungus Metarhizium robertsii ARSEF 2575.</title>
        <authorList>
            <person name="Giuliano Garisto Donzelli B."/>
            <person name="Roe B.A."/>
            <person name="Macmil S.L."/>
            <person name="Krasnoff S.B."/>
            <person name="Gibson D.M."/>
        </authorList>
    </citation>
    <scope>NUCLEOTIDE SEQUENCE [LARGE SCALE GENOMIC DNA]</scope>
    <source>
        <strain evidence="2 3">ARSEF 2575</strain>
    </source>
</reference>
<dbReference type="Proteomes" id="UP000030151">
    <property type="component" value="Unassembled WGS sequence"/>
</dbReference>
<feature type="region of interest" description="Disordered" evidence="1">
    <location>
        <begin position="206"/>
        <end position="275"/>
    </location>
</feature>
<feature type="compositionally biased region" description="Polar residues" evidence="1">
    <location>
        <begin position="258"/>
        <end position="270"/>
    </location>
</feature>